<feature type="transmembrane region" description="Helical" evidence="9">
    <location>
        <begin position="316"/>
        <end position="339"/>
    </location>
</feature>
<evidence type="ECO:0000313" key="11">
    <source>
        <dbReference type="EMBL" id="MFD1200851.1"/>
    </source>
</evidence>
<evidence type="ECO:0000256" key="4">
    <source>
        <dbReference type="ARBA" id="ARBA00022475"/>
    </source>
</evidence>
<reference evidence="12" key="1">
    <citation type="journal article" date="2019" name="Int. J. Syst. Evol. Microbiol.">
        <title>The Global Catalogue of Microorganisms (GCM) 10K type strain sequencing project: providing services to taxonomists for standard genome sequencing and annotation.</title>
        <authorList>
            <consortium name="The Broad Institute Genomics Platform"/>
            <consortium name="The Broad Institute Genome Sequencing Center for Infectious Disease"/>
            <person name="Wu L."/>
            <person name="Ma J."/>
        </authorList>
    </citation>
    <scope>NUCLEOTIDE SEQUENCE [LARGE SCALE GENOMIC DNA]</scope>
    <source>
        <strain evidence="12">CCUG 50213</strain>
    </source>
</reference>
<accession>A0ABW3TJD0</accession>
<dbReference type="Proteomes" id="UP001597181">
    <property type="component" value="Unassembled WGS sequence"/>
</dbReference>
<feature type="transmembrane region" description="Helical" evidence="9">
    <location>
        <begin position="351"/>
        <end position="367"/>
    </location>
</feature>
<protein>
    <submittedName>
        <fullName evidence="11">MDR family MFS transporter</fullName>
    </submittedName>
</protein>
<keyword evidence="7 9" id="KW-0472">Membrane</keyword>
<feature type="transmembrane region" description="Helical" evidence="9">
    <location>
        <begin position="123"/>
        <end position="145"/>
    </location>
</feature>
<feature type="transmembrane region" description="Helical" evidence="9">
    <location>
        <begin position="422"/>
        <end position="444"/>
    </location>
</feature>
<keyword evidence="4" id="KW-1003">Cell membrane</keyword>
<gene>
    <name evidence="11" type="ORF">ACFQ3U_02950</name>
</gene>
<dbReference type="PANTHER" id="PTHR42718">
    <property type="entry name" value="MAJOR FACILITATOR SUPERFAMILY MULTIDRUG TRANSPORTER MFSC"/>
    <property type="match status" value="1"/>
</dbReference>
<feature type="transmembrane region" description="Helical" evidence="9">
    <location>
        <begin position="456"/>
        <end position="475"/>
    </location>
</feature>
<feature type="compositionally biased region" description="Pro residues" evidence="8">
    <location>
        <begin position="10"/>
        <end position="20"/>
    </location>
</feature>
<dbReference type="SUPFAM" id="SSF103473">
    <property type="entry name" value="MFS general substrate transporter"/>
    <property type="match status" value="1"/>
</dbReference>
<keyword evidence="12" id="KW-1185">Reference proteome</keyword>
<evidence type="ECO:0000256" key="6">
    <source>
        <dbReference type="ARBA" id="ARBA00022989"/>
    </source>
</evidence>
<feature type="transmembrane region" description="Helical" evidence="9">
    <location>
        <begin position="181"/>
        <end position="201"/>
    </location>
</feature>
<proteinExistence type="inferred from homology"/>
<feature type="transmembrane region" description="Helical" evidence="9">
    <location>
        <begin position="152"/>
        <end position="175"/>
    </location>
</feature>
<feature type="transmembrane region" description="Helical" evidence="9">
    <location>
        <begin position="285"/>
        <end position="310"/>
    </location>
</feature>
<dbReference type="Gene3D" id="1.20.1720.10">
    <property type="entry name" value="Multidrug resistance protein D"/>
    <property type="match status" value="1"/>
</dbReference>
<comment type="subcellular location">
    <subcellularLocation>
        <location evidence="1">Cell membrane</location>
        <topology evidence="1">Multi-pass membrane protein</topology>
    </subcellularLocation>
</comment>
<feature type="domain" description="Major facilitator superfamily (MFS) profile" evidence="10">
    <location>
        <begin position="28"/>
        <end position="480"/>
    </location>
</feature>
<keyword evidence="3" id="KW-0813">Transport</keyword>
<name>A0ABW3TJD0_9MICO</name>
<dbReference type="CDD" id="cd17503">
    <property type="entry name" value="MFS_LmrB_MDR_like"/>
    <property type="match status" value="1"/>
</dbReference>
<evidence type="ECO:0000259" key="10">
    <source>
        <dbReference type="PROSITE" id="PS50850"/>
    </source>
</evidence>
<dbReference type="RefSeq" id="WP_343959436.1">
    <property type="nucleotide sequence ID" value="NZ_BAAAKZ010000003.1"/>
</dbReference>
<dbReference type="PRINTS" id="PR01036">
    <property type="entry name" value="TCRTETB"/>
</dbReference>
<feature type="region of interest" description="Disordered" evidence="8">
    <location>
        <begin position="1"/>
        <end position="20"/>
    </location>
</feature>
<dbReference type="PANTHER" id="PTHR42718:SF9">
    <property type="entry name" value="MAJOR FACILITATOR SUPERFAMILY MULTIDRUG TRANSPORTER MFSC"/>
    <property type="match status" value="1"/>
</dbReference>
<feature type="transmembrane region" description="Helical" evidence="9">
    <location>
        <begin position="244"/>
        <end position="264"/>
    </location>
</feature>
<keyword evidence="6 9" id="KW-1133">Transmembrane helix</keyword>
<dbReference type="EMBL" id="JBHTLY010000001">
    <property type="protein sequence ID" value="MFD1200851.1"/>
    <property type="molecule type" value="Genomic_DNA"/>
</dbReference>
<sequence length="485" mass="49431">MTSPTTGSMPLPPRAQPEPPTARTVTAVISILAVSAFVMILNETVLSVALPPLMAEFGVGATTIQWLTTGFLLTMAVVIPTTGYLLGRFSVRALFITALLLFIAGTALAACSPNFGVMLVARIIQAGGTAIVMPLLMTSTLTLVAPQHRGTVMGLNSIVISVGPAIGPTLSGAVIEALSWRWVFGLMVPIAALALVVGLFLMPALGGGRKAPLDLPSVALSLLGFGGVITAVSTASDLATGSLVPPITLAVGVVALVVFALRQTRLQRDGDRALLDLRPFRERNFTLSVTALTIAFGVMLGTVVVLPIYAQSGLGLSVLATGLILLPGGITQGALSPLVGRVYDMVGPKPVVIPGILVVCAAQWWLSTVGPDTTSGRLIAMHMTFSAGMALVQTPLMTHAMTSLPMPLYGHGSAILNTLQQLAGALGTAALIGALVVGASLSGVSGAAAQVAGAQLAFAVGGSVTVAAVVCACFITRHRAQEGRG</sequence>
<dbReference type="Gene3D" id="1.20.1250.20">
    <property type="entry name" value="MFS general substrate transporter like domains"/>
    <property type="match status" value="1"/>
</dbReference>
<evidence type="ECO:0000256" key="5">
    <source>
        <dbReference type="ARBA" id="ARBA00022692"/>
    </source>
</evidence>
<dbReference type="InterPro" id="IPR036259">
    <property type="entry name" value="MFS_trans_sf"/>
</dbReference>
<feature type="transmembrane region" description="Helical" evidence="9">
    <location>
        <begin position="379"/>
        <end position="401"/>
    </location>
</feature>
<comment type="similarity">
    <text evidence="2">Belongs to the major facilitator superfamily. EmrB family.</text>
</comment>
<evidence type="ECO:0000256" key="9">
    <source>
        <dbReference type="SAM" id="Phobius"/>
    </source>
</evidence>
<dbReference type="InterPro" id="IPR004638">
    <property type="entry name" value="EmrB-like"/>
</dbReference>
<feature type="transmembrane region" description="Helical" evidence="9">
    <location>
        <begin position="21"/>
        <end position="41"/>
    </location>
</feature>
<dbReference type="PROSITE" id="PS50850">
    <property type="entry name" value="MFS"/>
    <property type="match status" value="1"/>
</dbReference>
<dbReference type="InterPro" id="IPR011701">
    <property type="entry name" value="MFS"/>
</dbReference>
<evidence type="ECO:0000256" key="7">
    <source>
        <dbReference type="ARBA" id="ARBA00023136"/>
    </source>
</evidence>
<feature type="transmembrane region" description="Helical" evidence="9">
    <location>
        <begin position="213"/>
        <end position="232"/>
    </location>
</feature>
<evidence type="ECO:0000256" key="1">
    <source>
        <dbReference type="ARBA" id="ARBA00004651"/>
    </source>
</evidence>
<dbReference type="NCBIfam" id="TIGR00711">
    <property type="entry name" value="efflux_EmrB"/>
    <property type="match status" value="1"/>
</dbReference>
<feature type="transmembrane region" description="Helical" evidence="9">
    <location>
        <begin position="64"/>
        <end position="86"/>
    </location>
</feature>
<dbReference type="Pfam" id="PF07690">
    <property type="entry name" value="MFS_1"/>
    <property type="match status" value="1"/>
</dbReference>
<evidence type="ECO:0000256" key="8">
    <source>
        <dbReference type="SAM" id="MobiDB-lite"/>
    </source>
</evidence>
<organism evidence="11 12">
    <name type="scientific">Leucobacter albus</name>
    <dbReference type="NCBI Taxonomy" id="272210"/>
    <lineage>
        <taxon>Bacteria</taxon>
        <taxon>Bacillati</taxon>
        <taxon>Actinomycetota</taxon>
        <taxon>Actinomycetes</taxon>
        <taxon>Micrococcales</taxon>
        <taxon>Microbacteriaceae</taxon>
        <taxon>Leucobacter</taxon>
    </lineage>
</organism>
<evidence type="ECO:0000256" key="3">
    <source>
        <dbReference type="ARBA" id="ARBA00022448"/>
    </source>
</evidence>
<dbReference type="InterPro" id="IPR020846">
    <property type="entry name" value="MFS_dom"/>
</dbReference>
<evidence type="ECO:0000256" key="2">
    <source>
        <dbReference type="ARBA" id="ARBA00008537"/>
    </source>
</evidence>
<comment type="caution">
    <text evidence="11">The sequence shown here is derived from an EMBL/GenBank/DDBJ whole genome shotgun (WGS) entry which is preliminary data.</text>
</comment>
<feature type="transmembrane region" description="Helical" evidence="9">
    <location>
        <begin position="93"/>
        <end position="117"/>
    </location>
</feature>
<evidence type="ECO:0000313" key="12">
    <source>
        <dbReference type="Proteomes" id="UP001597181"/>
    </source>
</evidence>
<keyword evidence="5 9" id="KW-0812">Transmembrane</keyword>